<dbReference type="RefSeq" id="XP_003174872.1">
    <property type="nucleotide sequence ID" value="XM_003174824.1"/>
</dbReference>
<keyword evidence="2" id="KW-1185">Reference proteome</keyword>
<dbReference type="AlphaFoldDB" id="E4URG7"/>
<protein>
    <submittedName>
        <fullName evidence="1">Uncharacterized protein</fullName>
    </submittedName>
</protein>
<dbReference type="VEuPathDB" id="FungiDB:MGYG_02401"/>
<dbReference type="HOGENOM" id="CLU_2049128_0_0_1"/>
<proteinExistence type="predicted"/>
<reference evidence="2" key="1">
    <citation type="journal article" date="2012" name="MBio">
        <title>Comparative genome analysis of Trichophyton rubrum and related dermatophytes reveals candidate genes involved in infection.</title>
        <authorList>
            <person name="Martinez D.A."/>
            <person name="Oliver B.G."/>
            <person name="Graeser Y."/>
            <person name="Goldberg J.M."/>
            <person name="Li W."/>
            <person name="Martinez-Rossi N.M."/>
            <person name="Monod M."/>
            <person name="Shelest E."/>
            <person name="Barton R.C."/>
            <person name="Birch E."/>
            <person name="Brakhage A.A."/>
            <person name="Chen Z."/>
            <person name="Gurr S.J."/>
            <person name="Heiman D."/>
            <person name="Heitman J."/>
            <person name="Kosti I."/>
            <person name="Rossi A."/>
            <person name="Saif S."/>
            <person name="Samalova M."/>
            <person name="Saunders C.W."/>
            <person name="Shea T."/>
            <person name="Summerbell R.C."/>
            <person name="Xu J."/>
            <person name="Young S."/>
            <person name="Zeng Q."/>
            <person name="Birren B.W."/>
            <person name="Cuomo C.A."/>
            <person name="White T.C."/>
        </authorList>
    </citation>
    <scope>NUCLEOTIDE SEQUENCE [LARGE SCALE GENOMIC DNA]</scope>
    <source>
        <strain evidence="2">ATCC MYA-4604 / CBS 118893</strain>
    </source>
</reference>
<gene>
    <name evidence="1" type="ORF">MGYG_02401</name>
</gene>
<evidence type="ECO:0000313" key="2">
    <source>
        <dbReference type="Proteomes" id="UP000002669"/>
    </source>
</evidence>
<dbReference type="InParanoid" id="E4URG7"/>
<sequence>MRQRLQLIRTAAYATHLLEPAVIDMSSKIRAGFESISGYTTPAARYGSYLRAPQNLLAANLPRNILLHGYTLKPYQFICFVHYDAIRLRDEVLTNITPLCHQPLNDDADKRLLLVKILNP</sequence>
<evidence type="ECO:0000313" key="1">
    <source>
        <dbReference type="EMBL" id="EFQ99389.1"/>
    </source>
</evidence>
<accession>E4URG7</accession>
<dbReference type="Proteomes" id="UP000002669">
    <property type="component" value="Unassembled WGS sequence"/>
</dbReference>
<organism evidence="2">
    <name type="scientific">Arthroderma gypseum (strain ATCC MYA-4604 / CBS 118893)</name>
    <name type="common">Microsporum gypseum</name>
    <dbReference type="NCBI Taxonomy" id="535722"/>
    <lineage>
        <taxon>Eukaryota</taxon>
        <taxon>Fungi</taxon>
        <taxon>Dikarya</taxon>
        <taxon>Ascomycota</taxon>
        <taxon>Pezizomycotina</taxon>
        <taxon>Eurotiomycetes</taxon>
        <taxon>Eurotiomycetidae</taxon>
        <taxon>Onygenales</taxon>
        <taxon>Arthrodermataceae</taxon>
        <taxon>Nannizzia</taxon>
    </lineage>
</organism>
<name>E4URG7_ARTGP</name>
<dbReference type="GeneID" id="10030173"/>
<dbReference type="EMBL" id="DS989823">
    <property type="protein sequence ID" value="EFQ99389.1"/>
    <property type="molecule type" value="Genomic_DNA"/>
</dbReference>